<accession>A0A1D2L105</accession>
<dbReference type="GO" id="GO:0016787">
    <property type="term" value="F:hydrolase activity"/>
    <property type="evidence" value="ECO:0007669"/>
    <property type="project" value="UniProtKB-KW"/>
</dbReference>
<keyword evidence="1 3" id="KW-0378">Hydrolase</keyword>
<evidence type="ECO:0000313" key="4">
    <source>
        <dbReference type="Proteomes" id="UP000243591"/>
    </source>
</evidence>
<dbReference type="EMBL" id="CP023483">
    <property type="protein sequence ID" value="ATF27085.1"/>
    <property type="molecule type" value="Genomic_DNA"/>
</dbReference>
<protein>
    <submittedName>
        <fullName evidence="3">Alpha/beta hydrolase</fullName>
    </submittedName>
</protein>
<name>A0A1D2L105_BROTH</name>
<dbReference type="Proteomes" id="UP000243591">
    <property type="component" value="Chromosome"/>
</dbReference>
<evidence type="ECO:0000256" key="1">
    <source>
        <dbReference type="ARBA" id="ARBA00022801"/>
    </source>
</evidence>
<dbReference type="OrthoDB" id="9815425at2"/>
<organism evidence="3 4">
    <name type="scientific">Brochothrix thermosphacta</name>
    <name type="common">Microbacterium thermosphactum</name>
    <dbReference type="NCBI Taxonomy" id="2756"/>
    <lineage>
        <taxon>Bacteria</taxon>
        <taxon>Bacillati</taxon>
        <taxon>Bacillota</taxon>
        <taxon>Bacilli</taxon>
        <taxon>Bacillales</taxon>
        <taxon>Listeriaceae</taxon>
        <taxon>Brochothrix</taxon>
    </lineage>
</organism>
<dbReference type="InterPro" id="IPR029058">
    <property type="entry name" value="AB_hydrolase_fold"/>
</dbReference>
<dbReference type="STRING" id="2756.BFR44_03795"/>
<sequence length="303" mass="34994">MQSIHSQLIHRTLRASNFNQHWQLTGKKLEKRVHNKQKNDRHQPLKLITKQINITMHYLDDQLYYRLSPKESEINTSAPPILYFHGGGYIYTLTPLHWEFLARLVRTTGSIVSVPIYPLAPQNSYHEVFSMAVPLYRMLYKPNLVLMGDSAGGGIALALAHLLNDRGLSQPRRIIALSPALDLSFSNPEIEAMKKNDPVLALPSLTVIADWYRCDLPVTHPLVSPFYADFEKIAPVSLFTGTYDITNPDAKKLQQQLAERQIPFDYREYPKMLHIWMMYYFPEARQAFKEICELILEDTKIRA</sequence>
<dbReference type="AlphaFoldDB" id="A0A1D2L105"/>
<keyword evidence="4" id="KW-1185">Reference proteome</keyword>
<proteinExistence type="predicted"/>
<dbReference type="Pfam" id="PF07859">
    <property type="entry name" value="Abhydrolase_3"/>
    <property type="match status" value="1"/>
</dbReference>
<dbReference type="Gene3D" id="3.40.50.1820">
    <property type="entry name" value="alpha/beta hydrolase"/>
    <property type="match status" value="1"/>
</dbReference>
<dbReference type="KEGG" id="bths:CNY62_12325"/>
<reference evidence="3 4" key="1">
    <citation type="submission" date="2017-09" db="EMBL/GenBank/DDBJ databases">
        <title>Complete Genome Sequences of Two Strains of the Meat Spoilage Bacterium Brochothrix thermosphacta Isolated from Ground Chicken.</title>
        <authorList>
            <person name="Paoli G.C."/>
            <person name="Wijey C."/>
            <person name="Chen C.-Y."/>
            <person name="Nguyen L."/>
            <person name="Yan X."/>
            <person name="Irwin P.L."/>
        </authorList>
    </citation>
    <scope>NUCLEOTIDE SEQUENCE [LARGE SCALE GENOMIC DNA]</scope>
    <source>
        <strain evidence="3 4">BI</strain>
    </source>
</reference>
<dbReference type="PANTHER" id="PTHR48081:SF8">
    <property type="entry name" value="ALPHA_BETA HYDROLASE FOLD-3 DOMAIN-CONTAINING PROTEIN-RELATED"/>
    <property type="match status" value="1"/>
</dbReference>
<dbReference type="InterPro" id="IPR050300">
    <property type="entry name" value="GDXG_lipolytic_enzyme"/>
</dbReference>
<feature type="domain" description="Alpha/beta hydrolase fold-3" evidence="2">
    <location>
        <begin position="81"/>
        <end position="277"/>
    </location>
</feature>
<dbReference type="InterPro" id="IPR013094">
    <property type="entry name" value="AB_hydrolase_3"/>
</dbReference>
<dbReference type="PANTHER" id="PTHR48081">
    <property type="entry name" value="AB HYDROLASE SUPERFAMILY PROTEIN C4A8.06C"/>
    <property type="match status" value="1"/>
</dbReference>
<evidence type="ECO:0000313" key="3">
    <source>
        <dbReference type="EMBL" id="ATF27085.1"/>
    </source>
</evidence>
<gene>
    <name evidence="3" type="ORF">CNY62_12325</name>
</gene>
<dbReference type="SUPFAM" id="SSF53474">
    <property type="entry name" value="alpha/beta-Hydrolases"/>
    <property type="match status" value="1"/>
</dbReference>
<dbReference type="RefSeq" id="WP_069126126.1">
    <property type="nucleotide sequence ID" value="NZ_CP023483.1"/>
</dbReference>
<evidence type="ECO:0000259" key="2">
    <source>
        <dbReference type="Pfam" id="PF07859"/>
    </source>
</evidence>